<comment type="caution">
    <text evidence="1">The sequence shown here is derived from an EMBL/GenBank/DDBJ whole genome shotgun (WGS) entry which is preliminary data.</text>
</comment>
<dbReference type="Proteomes" id="UP001055091">
    <property type="component" value="Unassembled WGS sequence"/>
</dbReference>
<proteinExistence type="predicted"/>
<dbReference type="EMBL" id="BQNJ01000001">
    <property type="protein sequence ID" value="GKH00764.1"/>
    <property type="molecule type" value="Genomic_DNA"/>
</dbReference>
<evidence type="ECO:0000313" key="2">
    <source>
        <dbReference type="Proteomes" id="UP001055091"/>
    </source>
</evidence>
<protein>
    <submittedName>
        <fullName evidence="1">Uncharacterized protein</fullName>
    </submittedName>
</protein>
<accession>A0AA37JGK6</accession>
<reference evidence="1" key="1">
    <citation type="submission" date="2022-01" db="EMBL/GenBank/DDBJ databases">
        <title>Novel bile acid biosynthetic pathways are enriched in the microbiome of centenarians.</title>
        <authorList>
            <person name="Sato Y."/>
            <person name="Atarashi K."/>
            <person name="Plichta R.D."/>
            <person name="Arai Y."/>
            <person name="Sasajima S."/>
            <person name="Kearney M.S."/>
            <person name="Suda W."/>
            <person name="Takeshita K."/>
            <person name="Sasaki T."/>
            <person name="Okamoto S."/>
            <person name="Skelly N.A."/>
            <person name="Okamura Y."/>
            <person name="Vlamakis H."/>
            <person name="Li Y."/>
            <person name="Tanoue T."/>
            <person name="Takei H."/>
            <person name="Nittono H."/>
            <person name="Narushima S."/>
            <person name="Irie J."/>
            <person name="Itoh H."/>
            <person name="Moriya K."/>
            <person name="Sugiura Y."/>
            <person name="Suematsu M."/>
            <person name="Moritoki N."/>
            <person name="Shibata S."/>
            <person name="Littman R.D."/>
            <person name="Fischbach A.M."/>
            <person name="Uwamino Y."/>
            <person name="Inoue T."/>
            <person name="Honda A."/>
            <person name="Hattori M."/>
            <person name="Murai T."/>
            <person name="Xavier J.R."/>
            <person name="Hirose N."/>
            <person name="Honda K."/>
        </authorList>
    </citation>
    <scope>NUCLEOTIDE SEQUENCE</scope>
    <source>
        <strain evidence="1">CE91-St55</strain>
    </source>
</reference>
<gene>
    <name evidence="1" type="ORF">CE91St55_27450</name>
</gene>
<evidence type="ECO:0000313" key="1">
    <source>
        <dbReference type="EMBL" id="GKH00764.1"/>
    </source>
</evidence>
<dbReference type="AlphaFoldDB" id="A0AA37JGK6"/>
<sequence>MWLSAFIVTSASMLYDVMEGLVVDAHIGKYRMNERESAMKHIDLFMKLKITV</sequence>
<name>A0AA37JGK6_9FIRM</name>
<organism evidence="1 2">
    <name type="scientific">Hungatella hathewayi</name>
    <dbReference type="NCBI Taxonomy" id="154046"/>
    <lineage>
        <taxon>Bacteria</taxon>
        <taxon>Bacillati</taxon>
        <taxon>Bacillota</taxon>
        <taxon>Clostridia</taxon>
        <taxon>Lachnospirales</taxon>
        <taxon>Lachnospiraceae</taxon>
        <taxon>Hungatella</taxon>
    </lineage>
</organism>